<feature type="transmembrane region" description="Helical" evidence="1">
    <location>
        <begin position="21"/>
        <end position="38"/>
    </location>
</feature>
<dbReference type="InterPro" id="IPR006076">
    <property type="entry name" value="FAD-dep_OxRdtase"/>
</dbReference>
<protein>
    <recommendedName>
        <fullName evidence="2">FAD dependent oxidoreductase domain-containing protein</fullName>
    </recommendedName>
</protein>
<keyword evidence="1" id="KW-1133">Transmembrane helix</keyword>
<dbReference type="AlphaFoldDB" id="A0A382DUU2"/>
<evidence type="ECO:0000256" key="1">
    <source>
        <dbReference type="SAM" id="Phobius"/>
    </source>
</evidence>
<gene>
    <name evidence="3" type="ORF">METZ01_LOCUS194716</name>
</gene>
<evidence type="ECO:0000259" key="2">
    <source>
        <dbReference type="Pfam" id="PF01266"/>
    </source>
</evidence>
<dbReference type="EMBL" id="UINC01041085">
    <property type="protein sequence ID" value="SVB41862.1"/>
    <property type="molecule type" value="Genomic_DNA"/>
</dbReference>
<proteinExistence type="predicted"/>
<reference evidence="3" key="1">
    <citation type="submission" date="2018-05" db="EMBL/GenBank/DDBJ databases">
        <authorList>
            <person name="Lanie J.A."/>
            <person name="Ng W.-L."/>
            <person name="Kazmierczak K.M."/>
            <person name="Andrzejewski T.M."/>
            <person name="Davidsen T.M."/>
            <person name="Wayne K.J."/>
            <person name="Tettelin H."/>
            <person name="Glass J.I."/>
            <person name="Rusch D."/>
            <person name="Podicherti R."/>
            <person name="Tsui H.-C.T."/>
            <person name="Winkler M.E."/>
        </authorList>
    </citation>
    <scope>NUCLEOTIDE SEQUENCE</scope>
</reference>
<sequence length="392" mass="45106">MRSETKTLISKNKNLYQSYDYLIIGGGIFGVYTALYLAEKRNKILLCDIGSDLLKRASIVNQARLHFGYHYPRSVATARQANEYKERFISDHSRFINSEFKQYYAIANNGSFTSDDDFLRFCDLIDIPIKQVELKMLFNHNELKNVYRTDEISFDPVMISEFYREKINNNNRIDQKMNTYVSSAYKNNNEWYITLITLGKEKVLIKTPSVINATYSGLNAVNDIFDGDKLDLIHEISEIALIHSDKLKNIGLTVMDGSFCSTMPYGLSNLNSLSSVRYTHHIRAKGDSPEFGCQKLSDECNPNHLYNCNICPVKPKSNYIKMIKQLKRYISNKVDIHYIFSLFGIKTTLKSSYIDDSRQTIIKKSASNPNYFSLIAGKINSIYAIEKVLRNE</sequence>
<evidence type="ECO:0000313" key="3">
    <source>
        <dbReference type="EMBL" id="SVB41862.1"/>
    </source>
</evidence>
<feature type="domain" description="FAD dependent oxidoreductase" evidence="2">
    <location>
        <begin position="20"/>
        <end position="93"/>
    </location>
</feature>
<dbReference type="Pfam" id="PF01266">
    <property type="entry name" value="DAO"/>
    <property type="match status" value="1"/>
</dbReference>
<name>A0A382DUU2_9ZZZZ</name>
<keyword evidence="1" id="KW-0812">Transmembrane</keyword>
<dbReference type="Gene3D" id="3.50.50.60">
    <property type="entry name" value="FAD/NAD(P)-binding domain"/>
    <property type="match status" value="1"/>
</dbReference>
<keyword evidence="1" id="KW-0472">Membrane</keyword>
<dbReference type="SUPFAM" id="SSF51905">
    <property type="entry name" value="FAD/NAD(P)-binding domain"/>
    <property type="match status" value="1"/>
</dbReference>
<dbReference type="InterPro" id="IPR036188">
    <property type="entry name" value="FAD/NAD-bd_sf"/>
</dbReference>
<accession>A0A382DUU2</accession>
<organism evidence="3">
    <name type="scientific">marine metagenome</name>
    <dbReference type="NCBI Taxonomy" id="408172"/>
    <lineage>
        <taxon>unclassified sequences</taxon>
        <taxon>metagenomes</taxon>
        <taxon>ecological metagenomes</taxon>
    </lineage>
</organism>